<dbReference type="Gene3D" id="1.10.287.130">
    <property type="match status" value="1"/>
</dbReference>
<keyword evidence="14 15" id="KW-0472">Membrane</keyword>
<dbReference type="SUPFAM" id="SSF55874">
    <property type="entry name" value="ATPase domain of HSP90 chaperone/DNA topoisomerase II/histidine kinase"/>
    <property type="match status" value="1"/>
</dbReference>
<proteinExistence type="predicted"/>
<dbReference type="InterPro" id="IPR005467">
    <property type="entry name" value="His_kinase_dom"/>
</dbReference>
<dbReference type="Pfam" id="PF00672">
    <property type="entry name" value="HAMP"/>
    <property type="match status" value="1"/>
</dbReference>
<dbReference type="InterPro" id="IPR050980">
    <property type="entry name" value="2C_sensor_his_kinase"/>
</dbReference>
<dbReference type="PROSITE" id="PS50109">
    <property type="entry name" value="HIS_KIN"/>
    <property type="match status" value="1"/>
</dbReference>
<keyword evidence="9" id="KW-0547">Nucleotide-binding</keyword>
<dbReference type="PROSITE" id="PS50885">
    <property type="entry name" value="HAMP"/>
    <property type="match status" value="1"/>
</dbReference>
<comment type="caution">
    <text evidence="18">The sequence shown here is derived from an EMBL/GenBank/DDBJ whole genome shotgun (WGS) entry which is preliminary data.</text>
</comment>
<evidence type="ECO:0000256" key="7">
    <source>
        <dbReference type="ARBA" id="ARBA00022679"/>
    </source>
</evidence>
<organism evidence="18 19">
    <name type="scientific">Candidatus Accumulibacter adjunctus</name>
    <dbReference type="NCBI Taxonomy" id="1454001"/>
    <lineage>
        <taxon>Bacteria</taxon>
        <taxon>Pseudomonadati</taxon>
        <taxon>Pseudomonadota</taxon>
        <taxon>Betaproteobacteria</taxon>
        <taxon>Candidatus Accumulibacter</taxon>
    </lineage>
</organism>
<feature type="transmembrane region" description="Helical" evidence="15">
    <location>
        <begin position="12"/>
        <end position="34"/>
    </location>
</feature>
<dbReference type="PANTHER" id="PTHR44936">
    <property type="entry name" value="SENSOR PROTEIN CREC"/>
    <property type="match status" value="1"/>
</dbReference>
<feature type="domain" description="Histidine kinase" evidence="16">
    <location>
        <begin position="234"/>
        <end position="436"/>
    </location>
</feature>
<gene>
    <name evidence="18" type="primary">envZ</name>
    <name evidence="18" type="ORF">AW08_00791</name>
</gene>
<dbReference type="GO" id="GO:0005524">
    <property type="term" value="F:ATP binding"/>
    <property type="evidence" value="ECO:0007669"/>
    <property type="project" value="UniProtKB-KW"/>
</dbReference>
<evidence type="ECO:0000256" key="3">
    <source>
        <dbReference type="ARBA" id="ARBA00012438"/>
    </source>
</evidence>
<protein>
    <recommendedName>
        <fullName evidence="3">histidine kinase</fullName>
        <ecNumber evidence="3">2.7.13.3</ecNumber>
    </recommendedName>
</protein>
<dbReference type="STRING" id="1454001.AW08_00791"/>
<sequence length="436" mass="45950">MKLRLFPASLAGRTVLLVIAVIAVAELATFSLIAHFRRGAHVNQTVHLLAGQVRLLQIVLPGLDAGARATLGAADAGELQLRADGAGVPPHRPRFPFARRLADALEQRLAEPVLLRHAGPGQRSGLWVGFTAAGERWWLVLPPPRLEPQALPSELWPFLAATLAAVLLIAGLFVRSIVGPLARLGEAVTATGDGSARTVTPQGPREVRQLAERHNAMLGQLAAAAAERREMIAGLTHDLRAPLTRLRLRLELLASDGERAGIERDVDDMERIVGQCLAFLRSEGGEEATSAVCLAALLREETGRQRELGRPLALAIDDSAERCRVAVSSGNLRRIFDNLIDNALQHGAPPVEVGLSVAADGAALLSVRDHGPGIAGADRQRALEAFAQLEPARATNGSCGLGLAIVRRIAAGCGGELTLADAPGGGLLVVVRLPAS</sequence>
<dbReference type="Proteomes" id="UP000020218">
    <property type="component" value="Unassembled WGS sequence"/>
</dbReference>
<keyword evidence="10" id="KW-0418">Kinase</keyword>
<keyword evidence="6" id="KW-0597">Phosphoprotein</keyword>
<dbReference type="InterPro" id="IPR003660">
    <property type="entry name" value="HAMP_dom"/>
</dbReference>
<dbReference type="SMART" id="SM00304">
    <property type="entry name" value="HAMP"/>
    <property type="match status" value="1"/>
</dbReference>
<feature type="domain" description="HAMP" evidence="17">
    <location>
        <begin position="175"/>
        <end position="226"/>
    </location>
</feature>
<dbReference type="InterPro" id="IPR003594">
    <property type="entry name" value="HATPase_dom"/>
</dbReference>
<comment type="subcellular location">
    <subcellularLocation>
        <location evidence="2">Cell inner membrane</location>
        <topology evidence="2">Multi-pass membrane protein</topology>
    </subcellularLocation>
</comment>
<dbReference type="Gene3D" id="3.30.565.10">
    <property type="entry name" value="Histidine kinase-like ATPase, C-terminal domain"/>
    <property type="match status" value="1"/>
</dbReference>
<evidence type="ECO:0000256" key="8">
    <source>
        <dbReference type="ARBA" id="ARBA00022692"/>
    </source>
</evidence>
<evidence type="ECO:0000256" key="10">
    <source>
        <dbReference type="ARBA" id="ARBA00022777"/>
    </source>
</evidence>
<keyword evidence="8 15" id="KW-0812">Transmembrane</keyword>
<evidence type="ECO:0000256" key="11">
    <source>
        <dbReference type="ARBA" id="ARBA00022840"/>
    </source>
</evidence>
<keyword evidence="12 15" id="KW-1133">Transmembrane helix</keyword>
<dbReference type="Pfam" id="PF00512">
    <property type="entry name" value="HisKA"/>
    <property type="match status" value="1"/>
</dbReference>
<dbReference type="PRINTS" id="PR00344">
    <property type="entry name" value="BCTRLSENSOR"/>
</dbReference>
<dbReference type="PANTHER" id="PTHR44936:SF5">
    <property type="entry name" value="SENSOR HISTIDINE KINASE ENVZ"/>
    <property type="match status" value="1"/>
</dbReference>
<dbReference type="InterPro" id="IPR036890">
    <property type="entry name" value="HATPase_C_sf"/>
</dbReference>
<keyword evidence="19" id="KW-1185">Reference proteome</keyword>
<dbReference type="SMART" id="SM00388">
    <property type="entry name" value="HisKA"/>
    <property type="match status" value="1"/>
</dbReference>
<dbReference type="Pfam" id="PF02518">
    <property type="entry name" value="HATPase_c"/>
    <property type="match status" value="1"/>
</dbReference>
<dbReference type="PATRIC" id="fig|1454001.3.peg.735"/>
<evidence type="ECO:0000256" key="9">
    <source>
        <dbReference type="ARBA" id="ARBA00022741"/>
    </source>
</evidence>
<evidence type="ECO:0000256" key="2">
    <source>
        <dbReference type="ARBA" id="ARBA00004429"/>
    </source>
</evidence>
<evidence type="ECO:0000256" key="12">
    <source>
        <dbReference type="ARBA" id="ARBA00022989"/>
    </source>
</evidence>
<evidence type="ECO:0000256" key="14">
    <source>
        <dbReference type="ARBA" id="ARBA00023136"/>
    </source>
</evidence>
<dbReference type="SUPFAM" id="SSF47384">
    <property type="entry name" value="Homodimeric domain of signal transducing histidine kinase"/>
    <property type="match status" value="1"/>
</dbReference>
<name>A0A011NWK1_9PROT</name>
<evidence type="ECO:0000259" key="16">
    <source>
        <dbReference type="PROSITE" id="PS50109"/>
    </source>
</evidence>
<evidence type="ECO:0000256" key="15">
    <source>
        <dbReference type="SAM" id="Phobius"/>
    </source>
</evidence>
<evidence type="ECO:0000256" key="4">
    <source>
        <dbReference type="ARBA" id="ARBA00022475"/>
    </source>
</evidence>
<dbReference type="Gene3D" id="3.30.450.300">
    <property type="entry name" value="Sensor histidine kinase RisS, periplasmic domain"/>
    <property type="match status" value="1"/>
</dbReference>
<keyword evidence="4" id="KW-1003">Cell membrane</keyword>
<dbReference type="CDD" id="cd00075">
    <property type="entry name" value="HATPase"/>
    <property type="match status" value="1"/>
</dbReference>
<dbReference type="EMBL" id="JFAX01000003">
    <property type="protein sequence ID" value="EXI68965.1"/>
    <property type="molecule type" value="Genomic_DNA"/>
</dbReference>
<dbReference type="InterPro" id="IPR003661">
    <property type="entry name" value="HisK_dim/P_dom"/>
</dbReference>
<dbReference type="AlphaFoldDB" id="A0A011NWK1"/>
<evidence type="ECO:0000313" key="18">
    <source>
        <dbReference type="EMBL" id="EXI68965.1"/>
    </source>
</evidence>
<evidence type="ECO:0000313" key="19">
    <source>
        <dbReference type="Proteomes" id="UP000020218"/>
    </source>
</evidence>
<accession>A0A011NWK1</accession>
<feature type="transmembrane region" description="Helical" evidence="15">
    <location>
        <begin position="155"/>
        <end position="174"/>
    </location>
</feature>
<evidence type="ECO:0000256" key="13">
    <source>
        <dbReference type="ARBA" id="ARBA00023012"/>
    </source>
</evidence>
<reference evidence="18" key="1">
    <citation type="submission" date="2014-02" db="EMBL/GenBank/DDBJ databases">
        <title>Expanding our view of genomic diversity in Candidatus Accumulibacter clades.</title>
        <authorList>
            <person name="Skennerton C.T."/>
            <person name="Barr J.J."/>
            <person name="Slater F.R."/>
            <person name="Bond P.L."/>
            <person name="Tyson G.W."/>
        </authorList>
    </citation>
    <scope>NUCLEOTIDE SEQUENCE [LARGE SCALE GENOMIC DNA]</scope>
</reference>
<keyword evidence="13" id="KW-0902">Two-component regulatory system</keyword>
<dbReference type="GO" id="GO:0000155">
    <property type="term" value="F:phosphorelay sensor kinase activity"/>
    <property type="evidence" value="ECO:0007669"/>
    <property type="project" value="InterPro"/>
</dbReference>
<dbReference type="SMART" id="SM00387">
    <property type="entry name" value="HATPase_c"/>
    <property type="match status" value="1"/>
</dbReference>
<dbReference type="InterPro" id="IPR036097">
    <property type="entry name" value="HisK_dim/P_sf"/>
</dbReference>
<dbReference type="InterPro" id="IPR004358">
    <property type="entry name" value="Sig_transdc_His_kin-like_C"/>
</dbReference>
<dbReference type="GO" id="GO:0005886">
    <property type="term" value="C:plasma membrane"/>
    <property type="evidence" value="ECO:0007669"/>
    <property type="project" value="UniProtKB-SubCell"/>
</dbReference>
<keyword evidence="7 18" id="KW-0808">Transferase</keyword>
<evidence type="ECO:0000256" key="5">
    <source>
        <dbReference type="ARBA" id="ARBA00022519"/>
    </source>
</evidence>
<comment type="catalytic activity">
    <reaction evidence="1">
        <text>ATP + protein L-histidine = ADP + protein N-phospho-L-histidine.</text>
        <dbReference type="EC" id="2.7.13.3"/>
    </reaction>
</comment>
<keyword evidence="5" id="KW-0997">Cell inner membrane</keyword>
<evidence type="ECO:0000256" key="6">
    <source>
        <dbReference type="ARBA" id="ARBA00022553"/>
    </source>
</evidence>
<keyword evidence="11" id="KW-0067">ATP-binding</keyword>
<evidence type="ECO:0000259" key="17">
    <source>
        <dbReference type="PROSITE" id="PS50885"/>
    </source>
</evidence>
<dbReference type="EC" id="2.7.13.3" evidence="3"/>
<evidence type="ECO:0000256" key="1">
    <source>
        <dbReference type="ARBA" id="ARBA00000085"/>
    </source>
</evidence>
<dbReference type="InterPro" id="IPR038421">
    <property type="entry name" value="RisS_PPD_sf"/>
</dbReference>